<evidence type="ECO:0000256" key="3">
    <source>
        <dbReference type="ARBA" id="ARBA00022553"/>
    </source>
</evidence>
<evidence type="ECO:0000256" key="4">
    <source>
        <dbReference type="ARBA" id="ARBA00038161"/>
    </source>
</evidence>
<dbReference type="EMBL" id="GAMC01006976">
    <property type="protein sequence ID" value="JAB99579.1"/>
    <property type="molecule type" value="mRNA"/>
</dbReference>
<dbReference type="GO" id="GO:0003779">
    <property type="term" value="F:actin binding"/>
    <property type="evidence" value="ECO:0007669"/>
    <property type="project" value="TreeGrafter"/>
</dbReference>
<reference evidence="6" key="1">
    <citation type="submission" date="2013-07" db="EMBL/GenBank/DDBJ databases">
        <authorList>
            <person name="Geib S."/>
        </authorList>
    </citation>
    <scope>NUCLEOTIDE SEQUENCE</scope>
</reference>
<dbReference type="OrthoDB" id="300641at2759"/>
<feature type="compositionally biased region" description="Polar residues" evidence="5">
    <location>
        <begin position="288"/>
        <end position="308"/>
    </location>
</feature>
<dbReference type="PANTHER" id="PTHR24217:SF0">
    <property type="entry name" value="PDZ DOMAIN-CONTAINING PROTEIN"/>
    <property type="match status" value="1"/>
</dbReference>
<feature type="compositionally biased region" description="Polar residues" evidence="5">
    <location>
        <begin position="520"/>
        <end position="529"/>
    </location>
</feature>
<dbReference type="GO" id="GO:0030018">
    <property type="term" value="C:Z disc"/>
    <property type="evidence" value="ECO:0007669"/>
    <property type="project" value="TreeGrafter"/>
</dbReference>
<feature type="region of interest" description="Disordered" evidence="5">
    <location>
        <begin position="271"/>
        <end position="308"/>
    </location>
</feature>
<comment type="similarity">
    <text evidence="4">Belongs to the synaptopodin family.</text>
</comment>
<feature type="compositionally biased region" description="Basic and acidic residues" evidence="5">
    <location>
        <begin position="202"/>
        <end position="214"/>
    </location>
</feature>
<dbReference type="GO" id="GO:0032233">
    <property type="term" value="P:positive regulation of actin filament bundle assembly"/>
    <property type="evidence" value="ECO:0007669"/>
    <property type="project" value="TreeGrafter"/>
</dbReference>
<dbReference type="InterPro" id="IPR051976">
    <property type="entry name" value="Synaptopodin_domain"/>
</dbReference>
<evidence type="ECO:0000256" key="2">
    <source>
        <dbReference type="ARBA" id="ARBA00022490"/>
    </source>
</evidence>
<protein>
    <submittedName>
        <fullName evidence="6">Uncharacterized protein</fullName>
    </submittedName>
</protein>
<keyword evidence="3" id="KW-0597">Phosphoprotein</keyword>
<dbReference type="GO" id="GO:0015629">
    <property type="term" value="C:actin cytoskeleton"/>
    <property type="evidence" value="ECO:0007669"/>
    <property type="project" value="TreeGrafter"/>
</dbReference>
<feature type="region of interest" description="Disordered" evidence="5">
    <location>
        <begin position="512"/>
        <end position="549"/>
    </location>
</feature>
<sequence>MESNNESKVLNVNLKTPDETEAEEIDTKAKIEQCFDDNKNVNAVEFIPGEKNGTEIILKKVEVQSEDKKDDSYSDFVDTAKMAKDPKRVAEESSEKGNKSMEVIVTLPTPTSTGVVINEQMMEKPQPEQFKKSGNVKENELVKSEITEGEEGVFIKVDDESIVAAAVDYKDTEAVVNEHTTLGSSAVQPKESQDQVNTEQLKQQEVRQAQKDDCGNNIRNSDIDSNIEQENIALLKRQQKELLEKQKDLTQKIHQQQLIAQHLAEENRIHQQKLQEQKQQQNLSESQTKLQQAARNNPSPFSYKQTLSPYQPQKKISQYLTVEETKDEYGYTQKTEAYESKESTDNTRKIDLQKILTPAKDEIQPRNRKLYASSAFYSPALHPTVEDQVELARRISHSLSDISNQKSKGQTMYVNRKKRSVKWVHEGAGQDLQEEFKENTVTLPTNQNSPYNQVPLRLLMNPHGKVRDITSVSDPFNTETGLLSPDKCAELITALQTQKGKGAELFAKRRRKSGKWVVDETNTSTQSPSGLPDYQQQQQQVRPPTSPSILPAYSDAGKHRVQLNLEQEILLEKYAKPGLKVIKTPWEAALETGSASTAFVEDGKLTPQRSPTPSVTPIPVAQYQYPDSEVPEPMTSNDGYAADYNITPSHKIPGAPFPTSKPIFIKNLQRDLAYKPSLPQGWKSPAVILPKELYLPKDISLDCYTPRAAVHNEQQKNVKTSLPIGGSFFLENPNNLGYLFATPPQTQQYLDTTSYKIVQQETSQNKPQINYSPSPLPYEKIAKFENAAEQQTQNSINSPQRSQIDVQNHMERACYLTASPSGDRLGRNESLSASSYQSSFPKHYEGAHTYTPTSNTKYFSSNEFLHGQNYNNTARGWRLSRPSSANYLTECGEGYKTLDAGNYYTYKPKDLAAVSALPYSDF</sequence>
<evidence type="ECO:0000256" key="1">
    <source>
        <dbReference type="ARBA" id="ARBA00004496"/>
    </source>
</evidence>
<feature type="region of interest" description="Disordered" evidence="5">
    <location>
        <begin position="181"/>
        <end position="222"/>
    </location>
</feature>
<dbReference type="AlphaFoldDB" id="W8C941"/>
<organism evidence="6">
    <name type="scientific">Ceratitis capitata</name>
    <name type="common">Mediterranean fruit fly</name>
    <name type="synonym">Tephritis capitata</name>
    <dbReference type="NCBI Taxonomy" id="7213"/>
    <lineage>
        <taxon>Eukaryota</taxon>
        <taxon>Metazoa</taxon>
        <taxon>Ecdysozoa</taxon>
        <taxon>Arthropoda</taxon>
        <taxon>Hexapoda</taxon>
        <taxon>Insecta</taxon>
        <taxon>Pterygota</taxon>
        <taxon>Neoptera</taxon>
        <taxon>Endopterygota</taxon>
        <taxon>Diptera</taxon>
        <taxon>Brachycera</taxon>
        <taxon>Muscomorpha</taxon>
        <taxon>Tephritoidea</taxon>
        <taxon>Tephritidae</taxon>
        <taxon>Ceratitis</taxon>
        <taxon>Ceratitis</taxon>
    </lineage>
</organism>
<accession>W8C941</accession>
<reference evidence="6" key="2">
    <citation type="journal article" date="2014" name="BMC Genomics">
        <title>A genomic perspective to assessing quality of mass-reared SIT flies used in Mediterranean fruit fly (Ceratitis capitata) eradication in California.</title>
        <authorList>
            <person name="Calla B."/>
            <person name="Hall B."/>
            <person name="Hou S."/>
            <person name="Geib S.M."/>
        </authorList>
    </citation>
    <scope>NUCLEOTIDE SEQUENCE</scope>
</reference>
<proteinExistence type="evidence at transcript level"/>
<dbReference type="PANTHER" id="PTHR24217">
    <property type="entry name" value="PUTATIVE-RELATED"/>
    <property type="match status" value="1"/>
</dbReference>
<comment type="subcellular location">
    <subcellularLocation>
        <location evidence="1">Cytoplasm</location>
    </subcellularLocation>
</comment>
<name>W8C941_CERCA</name>
<dbReference type="GO" id="GO:0005634">
    <property type="term" value="C:nucleus"/>
    <property type="evidence" value="ECO:0007669"/>
    <property type="project" value="TreeGrafter"/>
</dbReference>
<keyword evidence="2" id="KW-0963">Cytoplasm</keyword>
<evidence type="ECO:0000313" key="6">
    <source>
        <dbReference type="EMBL" id="JAB99579.1"/>
    </source>
</evidence>
<evidence type="ECO:0000256" key="5">
    <source>
        <dbReference type="SAM" id="MobiDB-lite"/>
    </source>
</evidence>
<feature type="compositionally biased region" description="Low complexity" evidence="5">
    <location>
        <begin position="277"/>
        <end position="287"/>
    </location>
</feature>